<dbReference type="InterPro" id="IPR025689">
    <property type="entry name" value="Spore_YtrH"/>
</dbReference>
<protein>
    <submittedName>
        <fullName evidence="2">Sporulation protein</fullName>
    </submittedName>
</protein>
<evidence type="ECO:0000313" key="3">
    <source>
        <dbReference type="Proteomes" id="UP000243739"/>
    </source>
</evidence>
<keyword evidence="1" id="KW-0812">Transmembrane</keyword>
<dbReference type="EMBL" id="MIJF01000008">
    <property type="protein sequence ID" value="OEG00072.1"/>
    <property type="molecule type" value="Genomic_DNA"/>
</dbReference>
<feature type="transmembrane region" description="Helical" evidence="1">
    <location>
        <begin position="49"/>
        <end position="70"/>
    </location>
</feature>
<accession>A0A1D2YWN3</accession>
<comment type="caution">
    <text evidence="2">The sequence shown here is derived from an EMBL/GenBank/DDBJ whole genome shotgun (WGS) entry which is preliminary data.</text>
</comment>
<dbReference type="RefSeq" id="WP_069656044.1">
    <property type="nucleotide sequence ID" value="NZ_MIJF01000008.1"/>
</dbReference>
<evidence type="ECO:0000256" key="1">
    <source>
        <dbReference type="SAM" id="Phobius"/>
    </source>
</evidence>
<reference evidence="2 3" key="1">
    <citation type="submission" date="2016-09" db="EMBL/GenBank/DDBJ databases">
        <title>Draft genome sequence for the type strain of Vulcanibacillus modesticaldus BR, a strictly anaerobic, moderately thermophilic, and nitrate-reducing bacterium from deep sea-hydrothermal vents of the Mid-Atlantic Ridge.</title>
        <authorList>
            <person name="Abin C.A."/>
            <person name="Hollibaugh J.T."/>
        </authorList>
    </citation>
    <scope>NUCLEOTIDE SEQUENCE [LARGE SCALE GENOMIC DNA]</scope>
    <source>
        <strain evidence="2 3">BR</strain>
    </source>
</reference>
<feature type="transmembrane region" description="Helical" evidence="1">
    <location>
        <begin position="82"/>
        <end position="103"/>
    </location>
</feature>
<keyword evidence="1" id="KW-1133">Transmembrane helix</keyword>
<proteinExistence type="predicted"/>
<keyword evidence="3" id="KW-1185">Reference proteome</keyword>
<dbReference type="STRING" id="337097.BHF71_06395"/>
<keyword evidence="1" id="KW-0472">Membrane</keyword>
<dbReference type="OrthoDB" id="2381692at2"/>
<feature type="transmembrane region" description="Helical" evidence="1">
    <location>
        <begin position="7"/>
        <end position="29"/>
    </location>
</feature>
<gene>
    <name evidence="2" type="ORF">BHF71_06395</name>
</gene>
<sequence length="108" mass="11918">MEFIKNVIMYYFIAFGVLLGGSLFGGLGAFLTNQPPIFTMLDYADRLKIWALVVALGGTFDAIKVFEISIIDGNISSLIKQIIYILMALVGALTAEIVLHWLFKGDIN</sequence>
<name>A0A1D2YWN3_9BACI</name>
<dbReference type="Pfam" id="PF14034">
    <property type="entry name" value="Spore_YtrH"/>
    <property type="match status" value="1"/>
</dbReference>
<evidence type="ECO:0000313" key="2">
    <source>
        <dbReference type="EMBL" id="OEG00072.1"/>
    </source>
</evidence>
<dbReference type="Proteomes" id="UP000243739">
    <property type="component" value="Unassembled WGS sequence"/>
</dbReference>
<organism evidence="2 3">
    <name type="scientific">Vulcanibacillus modesticaldus</name>
    <dbReference type="NCBI Taxonomy" id="337097"/>
    <lineage>
        <taxon>Bacteria</taxon>
        <taxon>Bacillati</taxon>
        <taxon>Bacillota</taxon>
        <taxon>Bacilli</taxon>
        <taxon>Bacillales</taxon>
        <taxon>Bacillaceae</taxon>
        <taxon>Vulcanibacillus</taxon>
    </lineage>
</organism>
<dbReference type="AlphaFoldDB" id="A0A1D2YWN3"/>